<accession>A0ABU9N4K3</accession>
<dbReference type="PROSITE" id="PS51186">
    <property type="entry name" value="GNAT"/>
    <property type="match status" value="1"/>
</dbReference>
<sequence>MIEEKKWDSDFFNLKIGEVNLSDGEDYSNFTDYDLLYVVSDEDFDLKLDGFKNSFSEQKVKFHKNLSEIFQTNENVFSHSEIEYNIQNIYQLAFESGKHSRFLLDKNFGTEKFKELYRLWIDNSISKTFADDVLLYKNNEEVVGLLTYKITDDKATVGLIAVSNEQQGKGIGGILLKHLETVLYQKKITSLIIPTQFENKQACNFYHKQGYSICDNTFIKHYWKINDTI</sequence>
<keyword evidence="2" id="KW-0012">Acyltransferase</keyword>
<keyword evidence="3" id="KW-1185">Reference proteome</keyword>
<organism evidence="2 3">
    <name type="scientific">Flavobacterium aureirubrum</name>
    <dbReference type="NCBI Taxonomy" id="3133147"/>
    <lineage>
        <taxon>Bacteria</taxon>
        <taxon>Pseudomonadati</taxon>
        <taxon>Bacteroidota</taxon>
        <taxon>Flavobacteriia</taxon>
        <taxon>Flavobacteriales</taxon>
        <taxon>Flavobacteriaceae</taxon>
        <taxon>Flavobacterium</taxon>
    </lineage>
</organism>
<proteinExistence type="predicted"/>
<dbReference type="Gene3D" id="3.40.630.30">
    <property type="match status" value="1"/>
</dbReference>
<dbReference type="InterPro" id="IPR000182">
    <property type="entry name" value="GNAT_dom"/>
</dbReference>
<feature type="domain" description="N-acetyltransferase" evidence="1">
    <location>
        <begin position="87"/>
        <end position="229"/>
    </location>
</feature>
<dbReference type="RefSeq" id="WP_342694724.1">
    <property type="nucleotide sequence ID" value="NZ_JBCGDO010000002.1"/>
</dbReference>
<dbReference type="CDD" id="cd04301">
    <property type="entry name" value="NAT_SF"/>
    <property type="match status" value="1"/>
</dbReference>
<comment type="caution">
    <text evidence="2">The sequence shown here is derived from an EMBL/GenBank/DDBJ whole genome shotgun (WGS) entry which is preliminary data.</text>
</comment>
<protein>
    <submittedName>
        <fullName evidence="2">GNAT family N-acetyltransferase</fullName>
        <ecNumber evidence="2">2.3.1.-</ecNumber>
    </submittedName>
</protein>
<evidence type="ECO:0000259" key="1">
    <source>
        <dbReference type="PROSITE" id="PS51186"/>
    </source>
</evidence>
<dbReference type="Pfam" id="PF00583">
    <property type="entry name" value="Acetyltransf_1"/>
    <property type="match status" value="1"/>
</dbReference>
<keyword evidence="2" id="KW-0808">Transferase</keyword>
<gene>
    <name evidence="2" type="ORF">WFZ85_02590</name>
</gene>
<evidence type="ECO:0000313" key="2">
    <source>
        <dbReference type="EMBL" id="MEM0541493.1"/>
    </source>
</evidence>
<dbReference type="InterPro" id="IPR016181">
    <property type="entry name" value="Acyl_CoA_acyltransferase"/>
</dbReference>
<name>A0ABU9N4K3_9FLAO</name>
<dbReference type="GO" id="GO:0016746">
    <property type="term" value="F:acyltransferase activity"/>
    <property type="evidence" value="ECO:0007669"/>
    <property type="project" value="UniProtKB-KW"/>
</dbReference>
<dbReference type="EC" id="2.3.1.-" evidence="2"/>
<dbReference type="Proteomes" id="UP001460072">
    <property type="component" value="Unassembled WGS sequence"/>
</dbReference>
<dbReference type="EMBL" id="JBCGDO010000002">
    <property type="protein sequence ID" value="MEM0541493.1"/>
    <property type="molecule type" value="Genomic_DNA"/>
</dbReference>
<dbReference type="SUPFAM" id="SSF55729">
    <property type="entry name" value="Acyl-CoA N-acyltransferases (Nat)"/>
    <property type="match status" value="1"/>
</dbReference>
<reference evidence="2 3" key="1">
    <citation type="submission" date="2024-03" db="EMBL/GenBank/DDBJ databases">
        <title>Two novel species of the genus Flavobacterium exhibiting potentially degradation of complex polysaccharides.</title>
        <authorList>
            <person name="Lian X."/>
        </authorList>
    </citation>
    <scope>NUCLEOTIDE SEQUENCE [LARGE SCALE GENOMIC DNA]</scope>
    <source>
        <strain evidence="3">j3</strain>
    </source>
</reference>
<evidence type="ECO:0000313" key="3">
    <source>
        <dbReference type="Proteomes" id="UP001460072"/>
    </source>
</evidence>